<protein>
    <submittedName>
        <fullName evidence="2">Uncharacterized protein</fullName>
    </submittedName>
</protein>
<feature type="compositionally biased region" description="Polar residues" evidence="1">
    <location>
        <begin position="1"/>
        <end position="20"/>
    </location>
</feature>
<keyword evidence="3" id="KW-1185">Reference proteome</keyword>
<feature type="region of interest" description="Disordered" evidence="1">
    <location>
        <begin position="1"/>
        <end position="24"/>
    </location>
</feature>
<name>A0A292PZX4_9PEZI</name>
<evidence type="ECO:0000313" key="2">
    <source>
        <dbReference type="EMBL" id="CUS13119.1"/>
    </source>
</evidence>
<reference evidence="2" key="1">
    <citation type="submission" date="2015-10" db="EMBL/GenBank/DDBJ databases">
        <authorList>
            <person name="Regsiter A."/>
            <person name="william w."/>
        </authorList>
    </citation>
    <scope>NUCLEOTIDE SEQUENCE</scope>
    <source>
        <strain evidence="2">Montdore</strain>
    </source>
</reference>
<dbReference type="Proteomes" id="UP001412239">
    <property type="component" value="Unassembled WGS sequence"/>
</dbReference>
<gene>
    <name evidence="2" type="ORF">GSTUAT00002799001</name>
</gene>
<proteinExistence type="predicted"/>
<sequence>MIQPFISSKYHNLAPTSSPNKFDLPVDYPSPSLAQHLYRRTTMRAINLPDTPPESEPTPLQRYPRQFISRRLACPFVPSSSSGAEFVDQPLYHPFTPSPCRSSPL</sequence>
<accession>A0A292PZX4</accession>
<evidence type="ECO:0000313" key="3">
    <source>
        <dbReference type="Proteomes" id="UP001412239"/>
    </source>
</evidence>
<organism evidence="2 3">
    <name type="scientific">Tuber aestivum</name>
    <name type="common">summer truffle</name>
    <dbReference type="NCBI Taxonomy" id="59557"/>
    <lineage>
        <taxon>Eukaryota</taxon>
        <taxon>Fungi</taxon>
        <taxon>Dikarya</taxon>
        <taxon>Ascomycota</taxon>
        <taxon>Pezizomycotina</taxon>
        <taxon>Pezizomycetes</taxon>
        <taxon>Pezizales</taxon>
        <taxon>Tuberaceae</taxon>
        <taxon>Tuber</taxon>
    </lineage>
</organism>
<dbReference type="AlphaFoldDB" id="A0A292PZX4"/>
<evidence type="ECO:0000256" key="1">
    <source>
        <dbReference type="SAM" id="MobiDB-lite"/>
    </source>
</evidence>
<dbReference type="EMBL" id="LN890978">
    <property type="protein sequence ID" value="CUS13119.1"/>
    <property type="molecule type" value="Genomic_DNA"/>
</dbReference>